<keyword evidence="2" id="KW-1185">Reference proteome</keyword>
<gene>
    <name evidence="1" type="ORF">AMORRO_LOCUS13510</name>
</gene>
<protein>
    <submittedName>
        <fullName evidence="1">9434_t:CDS:1</fullName>
    </submittedName>
</protein>
<feature type="non-terminal residue" evidence="1">
    <location>
        <position position="1"/>
    </location>
</feature>
<evidence type="ECO:0000313" key="1">
    <source>
        <dbReference type="EMBL" id="CAG8723761.1"/>
    </source>
</evidence>
<sequence length="167" mass="19443">TTAYEDLVKIITHFNYCKEDVVKNIRRIRKWRSRLPLLKVCQHNIPIYKQQTPSTVVSTKKAFTISPLVHLKRILNNPTLVSKMYFGPGVIEEEKYEFWHGDLWQDSPLFGKYEIKLNNQDSRFGIGTNALTNIVKDPSLCSIFLNWYATENTSIPIILQEKENANN</sequence>
<dbReference type="AlphaFoldDB" id="A0A9N9ND16"/>
<dbReference type="EMBL" id="CAJVPV010023430">
    <property type="protein sequence ID" value="CAG8723761.1"/>
    <property type="molecule type" value="Genomic_DNA"/>
</dbReference>
<evidence type="ECO:0000313" key="2">
    <source>
        <dbReference type="Proteomes" id="UP000789342"/>
    </source>
</evidence>
<dbReference type="OrthoDB" id="2427080at2759"/>
<organism evidence="1 2">
    <name type="scientific">Acaulospora morrowiae</name>
    <dbReference type="NCBI Taxonomy" id="94023"/>
    <lineage>
        <taxon>Eukaryota</taxon>
        <taxon>Fungi</taxon>
        <taxon>Fungi incertae sedis</taxon>
        <taxon>Mucoromycota</taxon>
        <taxon>Glomeromycotina</taxon>
        <taxon>Glomeromycetes</taxon>
        <taxon>Diversisporales</taxon>
        <taxon>Acaulosporaceae</taxon>
        <taxon>Acaulospora</taxon>
    </lineage>
</organism>
<proteinExistence type="predicted"/>
<dbReference type="Proteomes" id="UP000789342">
    <property type="component" value="Unassembled WGS sequence"/>
</dbReference>
<name>A0A9N9ND16_9GLOM</name>
<reference evidence="1" key="1">
    <citation type="submission" date="2021-06" db="EMBL/GenBank/DDBJ databases">
        <authorList>
            <person name="Kallberg Y."/>
            <person name="Tangrot J."/>
            <person name="Rosling A."/>
        </authorList>
    </citation>
    <scope>NUCLEOTIDE SEQUENCE</scope>
    <source>
        <strain evidence="1">CL551</strain>
    </source>
</reference>
<accession>A0A9N9ND16</accession>
<comment type="caution">
    <text evidence="1">The sequence shown here is derived from an EMBL/GenBank/DDBJ whole genome shotgun (WGS) entry which is preliminary data.</text>
</comment>
<feature type="non-terminal residue" evidence="1">
    <location>
        <position position="167"/>
    </location>
</feature>